<gene>
    <name evidence="1" type="ORF">CSA56_03415</name>
</gene>
<accession>A0A2G6KJ30</accession>
<evidence type="ECO:0000313" key="1">
    <source>
        <dbReference type="EMBL" id="PIE35657.1"/>
    </source>
</evidence>
<sequence length="69" mass="8031">MPFLIKNKSLQSDKTLTLNIDEYFNAIKNYEESLYSKLVIIISHSVGYRRMKALKDSQTQGWNVHGKIL</sequence>
<protein>
    <submittedName>
        <fullName evidence="1">Uncharacterized protein</fullName>
    </submittedName>
</protein>
<dbReference type="EMBL" id="PDSK01000037">
    <property type="protein sequence ID" value="PIE35657.1"/>
    <property type="molecule type" value="Genomic_DNA"/>
</dbReference>
<proteinExistence type="predicted"/>
<evidence type="ECO:0000313" key="2">
    <source>
        <dbReference type="Proteomes" id="UP000230821"/>
    </source>
</evidence>
<dbReference type="Proteomes" id="UP000230821">
    <property type="component" value="Unassembled WGS sequence"/>
</dbReference>
<name>A0A2G6KJ30_9BACT</name>
<dbReference type="AlphaFoldDB" id="A0A2G6KJ30"/>
<reference evidence="1 2" key="1">
    <citation type="submission" date="2017-10" db="EMBL/GenBank/DDBJ databases">
        <title>Novel microbial diversity and functional potential in the marine mammal oral microbiome.</title>
        <authorList>
            <person name="Dudek N.K."/>
            <person name="Sun C.L."/>
            <person name="Burstein D."/>
            <person name="Kantor R.S."/>
            <person name="Aliaga Goltsman D.S."/>
            <person name="Bik E.M."/>
            <person name="Thomas B.C."/>
            <person name="Banfield J.F."/>
            <person name="Relman D.A."/>
        </authorList>
    </citation>
    <scope>NUCLEOTIDE SEQUENCE [LARGE SCALE GENOMIC DNA]</scope>
    <source>
        <strain evidence="1">DOLJORAL78_47_16</strain>
    </source>
</reference>
<organism evidence="1 2">
    <name type="scientific">candidate division KSB3 bacterium</name>
    <dbReference type="NCBI Taxonomy" id="2044937"/>
    <lineage>
        <taxon>Bacteria</taxon>
        <taxon>candidate division KSB3</taxon>
    </lineage>
</organism>
<comment type="caution">
    <text evidence="1">The sequence shown here is derived from an EMBL/GenBank/DDBJ whole genome shotgun (WGS) entry which is preliminary data.</text>
</comment>